<dbReference type="InterPro" id="IPR036291">
    <property type="entry name" value="NAD(P)-bd_dom_sf"/>
</dbReference>
<dbReference type="SMART" id="SM00829">
    <property type="entry name" value="PKS_ER"/>
    <property type="match status" value="1"/>
</dbReference>
<dbReference type="GO" id="GO:0016651">
    <property type="term" value="F:oxidoreductase activity, acting on NAD(P)H"/>
    <property type="evidence" value="ECO:0007669"/>
    <property type="project" value="TreeGrafter"/>
</dbReference>
<dbReference type="InterPro" id="IPR020843">
    <property type="entry name" value="ER"/>
</dbReference>
<evidence type="ECO:0000256" key="1">
    <source>
        <dbReference type="ARBA" id="ARBA00022857"/>
    </source>
</evidence>
<dbReference type="InterPro" id="IPR011032">
    <property type="entry name" value="GroES-like_sf"/>
</dbReference>
<dbReference type="Gene3D" id="3.90.180.10">
    <property type="entry name" value="Medium-chain alcohol dehydrogenases, catalytic domain"/>
    <property type="match status" value="1"/>
</dbReference>
<name>A0A4R2R4V5_9PSEU</name>
<evidence type="ECO:0000313" key="4">
    <source>
        <dbReference type="EMBL" id="TCP57047.1"/>
    </source>
</evidence>
<feature type="domain" description="Enoyl reductase (ER)" evidence="3">
    <location>
        <begin position="10"/>
        <end position="312"/>
    </location>
</feature>
<keyword evidence="5" id="KW-1185">Reference proteome</keyword>
<dbReference type="GO" id="GO:0070402">
    <property type="term" value="F:NADPH binding"/>
    <property type="evidence" value="ECO:0007669"/>
    <property type="project" value="TreeGrafter"/>
</dbReference>
<dbReference type="Gene3D" id="3.40.50.720">
    <property type="entry name" value="NAD(P)-binding Rossmann-like Domain"/>
    <property type="match status" value="1"/>
</dbReference>
<dbReference type="OrthoDB" id="5195079at2"/>
<dbReference type="PANTHER" id="PTHR48106">
    <property type="entry name" value="QUINONE OXIDOREDUCTASE PIG3-RELATED"/>
    <property type="match status" value="1"/>
</dbReference>
<dbReference type="AlphaFoldDB" id="A0A4R2R4V5"/>
<dbReference type="Pfam" id="PF08240">
    <property type="entry name" value="ADH_N"/>
    <property type="match status" value="1"/>
</dbReference>
<dbReference type="SUPFAM" id="SSF50129">
    <property type="entry name" value="GroES-like"/>
    <property type="match status" value="1"/>
</dbReference>
<comment type="caution">
    <text evidence="4">The sequence shown here is derived from an EMBL/GenBank/DDBJ whole genome shotgun (WGS) entry which is preliminary data.</text>
</comment>
<sequence length="322" mass="32129">MYAIRLHEFGGPEQLSYEQVPDPMPGHGQLRIAVRAAGVRGADLAFRAGTLDCPAAEFPLVPGQEVAGVVDALGAGVPPWLLGRRVVTHLGLATGGYAELVIREAAAVHPIPQGLSSAAAVAMIETGRSALSALNAAALSATDVVAVTAAAGALGSMLVRGARASGAKVIAIVDGPVKPSAIRGLGASFVLEHTAADWPAELSGAVTAVLDSAGGEQGARAFDLLAPGGRFVMCGAGPEGPAELSTRAVFARGLTVCTVPCSGTGIRTAEARALATAVTGGLVPAVQSFPLSAAAEAHDALATRASFGKVVLRPSVPAGQFE</sequence>
<dbReference type="RefSeq" id="WP_132875571.1">
    <property type="nucleotide sequence ID" value="NZ_SLXQ01000001.1"/>
</dbReference>
<keyword evidence="1" id="KW-0521">NADP</keyword>
<dbReference type="PANTHER" id="PTHR48106:SF18">
    <property type="entry name" value="QUINONE OXIDOREDUCTASE PIG3"/>
    <property type="match status" value="1"/>
</dbReference>
<protein>
    <submittedName>
        <fullName evidence="4">NADPH2:quinone reductase</fullName>
    </submittedName>
</protein>
<reference evidence="4 5" key="1">
    <citation type="submission" date="2019-03" db="EMBL/GenBank/DDBJ databases">
        <title>Genomic Encyclopedia of Type Strains, Phase IV (KMG-IV): sequencing the most valuable type-strain genomes for metagenomic binning, comparative biology and taxonomic classification.</title>
        <authorList>
            <person name="Goeker M."/>
        </authorList>
    </citation>
    <scope>NUCLEOTIDE SEQUENCE [LARGE SCALE GENOMIC DNA]</scope>
    <source>
        <strain evidence="4 5">DSM 45765</strain>
    </source>
</reference>
<dbReference type="Pfam" id="PF13602">
    <property type="entry name" value="ADH_zinc_N_2"/>
    <property type="match status" value="1"/>
</dbReference>
<proteinExistence type="predicted"/>
<dbReference type="InterPro" id="IPR013154">
    <property type="entry name" value="ADH-like_N"/>
</dbReference>
<evidence type="ECO:0000256" key="2">
    <source>
        <dbReference type="ARBA" id="ARBA00023002"/>
    </source>
</evidence>
<gene>
    <name evidence="4" type="ORF">EV191_101999</name>
</gene>
<dbReference type="SUPFAM" id="SSF51735">
    <property type="entry name" value="NAD(P)-binding Rossmann-fold domains"/>
    <property type="match status" value="1"/>
</dbReference>
<accession>A0A4R2R4V5</accession>
<evidence type="ECO:0000259" key="3">
    <source>
        <dbReference type="SMART" id="SM00829"/>
    </source>
</evidence>
<organism evidence="4 5">
    <name type="scientific">Tamaricihabitans halophyticus</name>
    <dbReference type="NCBI Taxonomy" id="1262583"/>
    <lineage>
        <taxon>Bacteria</taxon>
        <taxon>Bacillati</taxon>
        <taxon>Actinomycetota</taxon>
        <taxon>Actinomycetes</taxon>
        <taxon>Pseudonocardiales</taxon>
        <taxon>Pseudonocardiaceae</taxon>
        <taxon>Tamaricihabitans</taxon>
    </lineage>
</organism>
<evidence type="ECO:0000313" key="5">
    <source>
        <dbReference type="Proteomes" id="UP000294911"/>
    </source>
</evidence>
<dbReference type="Proteomes" id="UP000294911">
    <property type="component" value="Unassembled WGS sequence"/>
</dbReference>
<keyword evidence="2" id="KW-0560">Oxidoreductase</keyword>
<dbReference type="EMBL" id="SLXQ01000001">
    <property type="protein sequence ID" value="TCP57047.1"/>
    <property type="molecule type" value="Genomic_DNA"/>
</dbReference>